<sequence>MEESDCEAGLPYQHKEDKCREEARKVGCLLHNNSVRNFITYNFSFLLRNTNLNTLVFLGHLGTNAKLPNLTFLADMEKEERTIPRILKPPAETEFFLQWGSRKRLRCVRVRGHNPAEVSSSSRIRRRITSRFLTLSQKDACFSQPSSRYTRNSEAVTHRSESRKSSSGSLEKEERCYTTRGGEENGKITVERDAGNEVGDEENPHKHNNNNNNNKKKKGDVMSGVIKKIVWPKVCIGLSSKEKEEDFMAMKGCKLPQRPKKRAKLIQRTLLLVSPGAWLTDMSLERYEVREKKSCKKKLARGLKGMGSIESDSD</sequence>
<dbReference type="PANTHER" id="PTHR33130:SF42">
    <property type="entry name" value="O-ACYLTRANSFERASE, PUTATIVE (DUF1639)-RELATED"/>
    <property type="match status" value="1"/>
</dbReference>
<evidence type="ECO:0000256" key="1">
    <source>
        <dbReference type="SAM" id="MobiDB-lite"/>
    </source>
</evidence>
<dbReference type="Pfam" id="PF07797">
    <property type="entry name" value="DUF1639"/>
    <property type="match status" value="1"/>
</dbReference>
<dbReference type="InParanoid" id="A0A6I9SZI7"/>
<dbReference type="InterPro" id="IPR012438">
    <property type="entry name" value="DUF1639"/>
</dbReference>
<dbReference type="Proteomes" id="UP000504604">
    <property type="component" value="Linkage group LG4"/>
</dbReference>
<proteinExistence type="predicted"/>
<evidence type="ECO:0000313" key="2">
    <source>
        <dbReference type="Proteomes" id="UP000504604"/>
    </source>
</evidence>
<feature type="compositionally biased region" description="Basic and acidic residues" evidence="1">
    <location>
        <begin position="156"/>
        <end position="195"/>
    </location>
</feature>
<evidence type="ECO:0000313" key="3">
    <source>
        <dbReference type="RefSeq" id="XP_011075052.2"/>
    </source>
</evidence>
<name>A0A6I9SZI7_SESIN</name>
<dbReference type="OrthoDB" id="2018605at2759"/>
<accession>A0A6I9SZI7</accession>
<protein>
    <submittedName>
        <fullName evidence="3">Uncharacterized protein LOC105159634 isoform X1</fullName>
    </submittedName>
</protein>
<reference evidence="3" key="1">
    <citation type="submission" date="2025-08" db="UniProtKB">
        <authorList>
            <consortium name="RefSeq"/>
        </authorList>
    </citation>
    <scope>IDENTIFICATION</scope>
</reference>
<feature type="region of interest" description="Disordered" evidence="1">
    <location>
        <begin position="144"/>
        <end position="219"/>
    </location>
</feature>
<dbReference type="AlphaFoldDB" id="A0A6I9SZI7"/>
<keyword evidence="2" id="KW-1185">Reference proteome</keyword>
<dbReference type="KEGG" id="sind:105159634"/>
<dbReference type="GeneID" id="105159634"/>
<dbReference type="PANTHER" id="PTHR33130">
    <property type="entry name" value="PUTATIVE (DUF1639)-RELATED"/>
    <property type="match status" value="1"/>
</dbReference>
<organism evidence="2 3">
    <name type="scientific">Sesamum indicum</name>
    <name type="common">Oriental sesame</name>
    <name type="synonym">Sesamum orientale</name>
    <dbReference type="NCBI Taxonomy" id="4182"/>
    <lineage>
        <taxon>Eukaryota</taxon>
        <taxon>Viridiplantae</taxon>
        <taxon>Streptophyta</taxon>
        <taxon>Embryophyta</taxon>
        <taxon>Tracheophyta</taxon>
        <taxon>Spermatophyta</taxon>
        <taxon>Magnoliopsida</taxon>
        <taxon>eudicotyledons</taxon>
        <taxon>Gunneridae</taxon>
        <taxon>Pentapetalae</taxon>
        <taxon>asterids</taxon>
        <taxon>lamiids</taxon>
        <taxon>Lamiales</taxon>
        <taxon>Pedaliaceae</taxon>
        <taxon>Sesamum</taxon>
    </lineage>
</organism>
<feature type="compositionally biased region" description="Polar residues" evidence="1">
    <location>
        <begin position="144"/>
        <end position="155"/>
    </location>
</feature>
<dbReference type="RefSeq" id="XP_011075052.2">
    <property type="nucleotide sequence ID" value="XM_011076750.2"/>
</dbReference>
<gene>
    <name evidence="3" type="primary">LOC105159634</name>
</gene>